<organism evidence="2 3">
    <name type="scientific">Acrocarpospora macrocephala</name>
    <dbReference type="NCBI Taxonomy" id="150177"/>
    <lineage>
        <taxon>Bacteria</taxon>
        <taxon>Bacillati</taxon>
        <taxon>Actinomycetota</taxon>
        <taxon>Actinomycetes</taxon>
        <taxon>Streptosporangiales</taxon>
        <taxon>Streptosporangiaceae</taxon>
        <taxon>Acrocarpospora</taxon>
    </lineage>
</organism>
<keyword evidence="1" id="KW-0472">Membrane</keyword>
<gene>
    <name evidence="2" type="ORF">Amac_106480</name>
</gene>
<reference evidence="2 3" key="1">
    <citation type="submission" date="2019-10" db="EMBL/GenBank/DDBJ databases">
        <title>Whole genome shotgun sequence of Acrocarpospora macrocephala NBRC 16266.</title>
        <authorList>
            <person name="Ichikawa N."/>
            <person name="Kimura A."/>
            <person name="Kitahashi Y."/>
            <person name="Komaki H."/>
            <person name="Oguchi A."/>
        </authorList>
    </citation>
    <scope>NUCLEOTIDE SEQUENCE [LARGE SCALE GENOMIC DNA]</scope>
    <source>
        <strain evidence="2 3">NBRC 16266</strain>
    </source>
</reference>
<dbReference type="InterPro" id="IPR046291">
    <property type="entry name" value="DUF6328"/>
</dbReference>
<evidence type="ECO:0000313" key="2">
    <source>
        <dbReference type="EMBL" id="GES17050.1"/>
    </source>
</evidence>
<sequence length="171" mass="18546">MADDQVHPVANPDENPKERLDRELGELLQGLRVAATGVQVLFAFLLTLPFSNGFGKVGMAGKWLFYVALVAAALASICLIAPTTQHRIMFRSGLKEIVLRRANGLALAGGIAIAVSMMCSTALAVEVFLGAWPAVFLAGGIALLSSYLWFVLPLLTLRRHRRLPQLGQHDR</sequence>
<accession>A0A5M3X7I4</accession>
<name>A0A5M3X7I4_9ACTN</name>
<keyword evidence="1" id="KW-1133">Transmembrane helix</keyword>
<feature type="transmembrane region" description="Helical" evidence="1">
    <location>
        <begin position="104"/>
        <end position="125"/>
    </location>
</feature>
<feature type="transmembrane region" description="Helical" evidence="1">
    <location>
        <begin position="63"/>
        <end position="83"/>
    </location>
</feature>
<dbReference type="EMBL" id="BLAE01000136">
    <property type="protein sequence ID" value="GES17050.1"/>
    <property type="molecule type" value="Genomic_DNA"/>
</dbReference>
<feature type="transmembrane region" description="Helical" evidence="1">
    <location>
        <begin position="31"/>
        <end position="51"/>
    </location>
</feature>
<dbReference type="Proteomes" id="UP000331127">
    <property type="component" value="Unassembled WGS sequence"/>
</dbReference>
<evidence type="ECO:0000313" key="3">
    <source>
        <dbReference type="Proteomes" id="UP000331127"/>
    </source>
</evidence>
<dbReference type="RefSeq" id="WP_155362025.1">
    <property type="nucleotide sequence ID" value="NZ_BAAAHL010000023.1"/>
</dbReference>
<keyword evidence="1" id="KW-0812">Transmembrane</keyword>
<comment type="caution">
    <text evidence="2">The sequence shown here is derived from an EMBL/GenBank/DDBJ whole genome shotgun (WGS) entry which is preliminary data.</text>
</comment>
<protein>
    <submittedName>
        <fullName evidence="2">Uncharacterized protein</fullName>
    </submittedName>
</protein>
<evidence type="ECO:0000256" key="1">
    <source>
        <dbReference type="SAM" id="Phobius"/>
    </source>
</evidence>
<keyword evidence="3" id="KW-1185">Reference proteome</keyword>
<feature type="transmembrane region" description="Helical" evidence="1">
    <location>
        <begin position="131"/>
        <end position="155"/>
    </location>
</feature>
<proteinExistence type="predicted"/>
<dbReference type="AlphaFoldDB" id="A0A5M3X7I4"/>
<dbReference type="OrthoDB" id="3625784at2"/>
<dbReference type="Pfam" id="PF19853">
    <property type="entry name" value="DUF6328"/>
    <property type="match status" value="1"/>
</dbReference>